<feature type="compositionally biased region" description="Polar residues" evidence="1">
    <location>
        <begin position="13"/>
        <end position="22"/>
    </location>
</feature>
<comment type="caution">
    <text evidence="2">The sequence shown here is derived from an EMBL/GenBank/DDBJ whole genome shotgun (WGS) entry which is preliminary data.</text>
</comment>
<accession>A0AAD9EGD9</accession>
<evidence type="ECO:0000313" key="2">
    <source>
        <dbReference type="EMBL" id="KAK1847473.1"/>
    </source>
</evidence>
<keyword evidence="3" id="KW-1185">Reference proteome</keyword>
<dbReference type="AlphaFoldDB" id="A0AAD9EGD9"/>
<feature type="region of interest" description="Disordered" evidence="1">
    <location>
        <begin position="1"/>
        <end position="44"/>
    </location>
</feature>
<sequence length="92" mass="9518">MVAVFGVVGAESRNANSESTAPASEDRNTNPQFSGKQARARAQLSAVENAPCPATCGAPQMGPPPAIVLIRCGLPRPRPGRQWILPGVGLAK</sequence>
<protein>
    <submittedName>
        <fullName evidence="2">Uncharacterized protein</fullName>
    </submittedName>
</protein>
<evidence type="ECO:0000313" key="3">
    <source>
        <dbReference type="Proteomes" id="UP001243330"/>
    </source>
</evidence>
<name>A0AAD9EGD9_9PEZI</name>
<gene>
    <name evidence="2" type="ORF">CCHR01_09874</name>
</gene>
<proteinExistence type="predicted"/>
<dbReference type="Proteomes" id="UP001243330">
    <property type="component" value="Unassembled WGS sequence"/>
</dbReference>
<reference evidence="2" key="1">
    <citation type="submission" date="2023-01" db="EMBL/GenBank/DDBJ databases">
        <title>Colletotrichum chrysophilum M932 genome sequence.</title>
        <authorList>
            <person name="Baroncelli R."/>
        </authorList>
    </citation>
    <scope>NUCLEOTIDE SEQUENCE</scope>
    <source>
        <strain evidence="2">M932</strain>
    </source>
</reference>
<evidence type="ECO:0000256" key="1">
    <source>
        <dbReference type="SAM" id="MobiDB-lite"/>
    </source>
</evidence>
<dbReference type="EMBL" id="JAQOWY010000201">
    <property type="protein sequence ID" value="KAK1847473.1"/>
    <property type="molecule type" value="Genomic_DNA"/>
</dbReference>
<organism evidence="2 3">
    <name type="scientific">Colletotrichum chrysophilum</name>
    <dbReference type="NCBI Taxonomy" id="1836956"/>
    <lineage>
        <taxon>Eukaryota</taxon>
        <taxon>Fungi</taxon>
        <taxon>Dikarya</taxon>
        <taxon>Ascomycota</taxon>
        <taxon>Pezizomycotina</taxon>
        <taxon>Sordariomycetes</taxon>
        <taxon>Hypocreomycetidae</taxon>
        <taxon>Glomerellales</taxon>
        <taxon>Glomerellaceae</taxon>
        <taxon>Colletotrichum</taxon>
        <taxon>Colletotrichum gloeosporioides species complex</taxon>
    </lineage>
</organism>